<feature type="transmembrane region" description="Helical" evidence="1">
    <location>
        <begin position="101"/>
        <end position="122"/>
    </location>
</feature>
<dbReference type="AlphaFoldDB" id="A0AAW4L6B0"/>
<name>A0AAW4L6B0_9BACT</name>
<dbReference type="InterPro" id="IPR023813">
    <property type="entry name" value="HsmA-like"/>
</dbReference>
<keyword evidence="3" id="KW-1185">Reference proteome</keyword>
<dbReference type="NCBIfam" id="TIGR03987">
    <property type="entry name" value="HsmA family protein"/>
    <property type="match status" value="1"/>
</dbReference>
<reference evidence="2 3" key="1">
    <citation type="submission" date="2021-05" db="EMBL/GenBank/DDBJ databases">
        <title>The draft genome of Geobacter pelophilus DSM 12255.</title>
        <authorList>
            <person name="Xu Z."/>
            <person name="Masuda Y."/>
            <person name="Itoh H."/>
            <person name="Senoo K."/>
        </authorList>
    </citation>
    <scope>NUCLEOTIDE SEQUENCE [LARGE SCALE GENOMIC DNA]</scope>
    <source>
        <strain evidence="2 3">DSM 12255</strain>
    </source>
</reference>
<evidence type="ECO:0000313" key="2">
    <source>
        <dbReference type="EMBL" id="MBT0664568.1"/>
    </source>
</evidence>
<comment type="caution">
    <text evidence="2">The sequence shown here is derived from an EMBL/GenBank/DDBJ whole genome shotgun (WGS) entry which is preliminary data.</text>
</comment>
<feature type="transmembrane region" description="Helical" evidence="1">
    <location>
        <begin position="66"/>
        <end position="89"/>
    </location>
</feature>
<keyword evidence="1" id="KW-1133">Transmembrane helix</keyword>
<keyword evidence="1" id="KW-0472">Membrane</keyword>
<evidence type="ECO:0000313" key="3">
    <source>
        <dbReference type="Proteomes" id="UP000811899"/>
    </source>
</evidence>
<gene>
    <name evidence="2" type="ORF">KI809_09680</name>
</gene>
<protein>
    <submittedName>
        <fullName evidence="2">TIGR03987 family protein</fullName>
    </submittedName>
</protein>
<accession>A0AAW4L6B0</accession>
<organism evidence="2 3">
    <name type="scientific">Geoanaerobacter pelophilus</name>
    <dbReference type="NCBI Taxonomy" id="60036"/>
    <lineage>
        <taxon>Bacteria</taxon>
        <taxon>Pseudomonadati</taxon>
        <taxon>Thermodesulfobacteriota</taxon>
        <taxon>Desulfuromonadia</taxon>
        <taxon>Geobacterales</taxon>
        <taxon>Geobacteraceae</taxon>
        <taxon>Geoanaerobacter</taxon>
    </lineage>
</organism>
<evidence type="ECO:0000256" key="1">
    <source>
        <dbReference type="SAM" id="Phobius"/>
    </source>
</evidence>
<proteinExistence type="predicted"/>
<sequence>MLKTAITWMTLALIFYTYAVFSGRRQGLRLKHLSVFGIGLFCDWLGTSQMSHFATQFGKAPDWHNWSGLLSLGGMAFHFLLALLATLLNRAEAINLTFHRVSLTIYTLWITAFASGWIVGIMKMHKR</sequence>
<dbReference type="EMBL" id="JAHCVJ010000003">
    <property type="protein sequence ID" value="MBT0664568.1"/>
    <property type="molecule type" value="Genomic_DNA"/>
</dbReference>
<dbReference type="Proteomes" id="UP000811899">
    <property type="component" value="Unassembled WGS sequence"/>
</dbReference>
<feature type="transmembrane region" description="Helical" evidence="1">
    <location>
        <begin position="6"/>
        <end position="21"/>
    </location>
</feature>
<keyword evidence="1" id="KW-0812">Transmembrane</keyword>